<evidence type="ECO:0000313" key="4">
    <source>
        <dbReference type="Proteomes" id="UP000765509"/>
    </source>
</evidence>
<comment type="caution">
    <text evidence="3">The sequence shown here is derived from an EMBL/GenBank/DDBJ whole genome shotgun (WGS) entry which is preliminary data.</text>
</comment>
<proteinExistence type="predicted"/>
<feature type="domain" description="Chromo" evidence="2">
    <location>
        <begin position="84"/>
        <end position="145"/>
    </location>
</feature>
<feature type="compositionally biased region" description="Basic and acidic residues" evidence="1">
    <location>
        <begin position="139"/>
        <end position="148"/>
    </location>
</feature>
<sequence>MVWLSFENIQSTRLTKKHSEIWLTSFTILKNVSTDSHHLKLPPQWKSIHPVFHSSLLKPIKTSTIPNWNKTPPPSIIIEEEGEWDFTQILNFKLKRGSLWYLVKWKGFRKEPKRSTWEPAKSINKCPEPFKDFNQFHSENPRPDSLRA</sequence>
<dbReference type="OrthoDB" id="1918685at2759"/>
<dbReference type="InterPro" id="IPR056924">
    <property type="entry name" value="SH3_Tf2-1"/>
</dbReference>
<organism evidence="3 4">
    <name type="scientific">Austropuccinia psidii MF-1</name>
    <dbReference type="NCBI Taxonomy" id="1389203"/>
    <lineage>
        <taxon>Eukaryota</taxon>
        <taxon>Fungi</taxon>
        <taxon>Dikarya</taxon>
        <taxon>Basidiomycota</taxon>
        <taxon>Pucciniomycotina</taxon>
        <taxon>Pucciniomycetes</taxon>
        <taxon>Pucciniales</taxon>
        <taxon>Sphaerophragmiaceae</taxon>
        <taxon>Austropuccinia</taxon>
    </lineage>
</organism>
<dbReference type="GO" id="GO:0006338">
    <property type="term" value="P:chromatin remodeling"/>
    <property type="evidence" value="ECO:0007669"/>
    <property type="project" value="UniProtKB-ARBA"/>
</dbReference>
<dbReference type="CDD" id="cd00024">
    <property type="entry name" value="CD_CSD"/>
    <property type="match status" value="1"/>
</dbReference>
<name>A0A9Q3EHW5_9BASI</name>
<dbReference type="Pfam" id="PF24626">
    <property type="entry name" value="SH3_Tf2-1"/>
    <property type="match status" value="1"/>
</dbReference>
<accession>A0A9Q3EHW5</accession>
<dbReference type="Gene3D" id="2.40.50.40">
    <property type="match status" value="1"/>
</dbReference>
<feature type="region of interest" description="Disordered" evidence="1">
    <location>
        <begin position="127"/>
        <end position="148"/>
    </location>
</feature>
<reference evidence="3" key="1">
    <citation type="submission" date="2021-03" db="EMBL/GenBank/DDBJ databases">
        <title>Draft genome sequence of rust myrtle Austropuccinia psidii MF-1, a brazilian biotype.</title>
        <authorList>
            <person name="Quecine M.C."/>
            <person name="Pachon D.M.R."/>
            <person name="Bonatelli M.L."/>
            <person name="Correr F.H."/>
            <person name="Franceschini L.M."/>
            <person name="Leite T.F."/>
            <person name="Margarido G.R.A."/>
            <person name="Almeida C.A."/>
            <person name="Ferrarezi J.A."/>
            <person name="Labate C.A."/>
        </authorList>
    </citation>
    <scope>NUCLEOTIDE SEQUENCE</scope>
    <source>
        <strain evidence="3">MF-1</strain>
    </source>
</reference>
<evidence type="ECO:0000259" key="2">
    <source>
        <dbReference type="PROSITE" id="PS50013"/>
    </source>
</evidence>
<keyword evidence="4" id="KW-1185">Reference proteome</keyword>
<dbReference type="InterPro" id="IPR016197">
    <property type="entry name" value="Chromo-like_dom_sf"/>
</dbReference>
<dbReference type="EMBL" id="AVOT02026162">
    <property type="protein sequence ID" value="MBW0517772.1"/>
    <property type="molecule type" value="Genomic_DNA"/>
</dbReference>
<dbReference type="InterPro" id="IPR023780">
    <property type="entry name" value="Chromo_domain"/>
</dbReference>
<protein>
    <recommendedName>
        <fullName evidence="2">Chromo domain-containing protein</fullName>
    </recommendedName>
</protein>
<dbReference type="PROSITE" id="PS50013">
    <property type="entry name" value="CHROMO_2"/>
    <property type="match status" value="1"/>
</dbReference>
<dbReference type="Proteomes" id="UP000765509">
    <property type="component" value="Unassembled WGS sequence"/>
</dbReference>
<dbReference type="Pfam" id="PF00385">
    <property type="entry name" value="Chromo"/>
    <property type="match status" value="1"/>
</dbReference>
<dbReference type="InterPro" id="IPR000953">
    <property type="entry name" value="Chromo/chromo_shadow_dom"/>
</dbReference>
<evidence type="ECO:0000256" key="1">
    <source>
        <dbReference type="SAM" id="MobiDB-lite"/>
    </source>
</evidence>
<gene>
    <name evidence="3" type="ORF">O181_057487</name>
</gene>
<dbReference type="AlphaFoldDB" id="A0A9Q3EHW5"/>
<evidence type="ECO:0000313" key="3">
    <source>
        <dbReference type="EMBL" id="MBW0517772.1"/>
    </source>
</evidence>
<dbReference type="SUPFAM" id="SSF54160">
    <property type="entry name" value="Chromo domain-like"/>
    <property type="match status" value="1"/>
</dbReference>